<protein>
    <submittedName>
        <fullName evidence="1">Uncharacterized protein</fullName>
    </submittedName>
</protein>
<reference evidence="1" key="1">
    <citation type="submission" date="2018-05" db="EMBL/GenBank/DDBJ databases">
        <authorList>
            <person name="Lanie J.A."/>
            <person name="Ng W.-L."/>
            <person name="Kazmierczak K.M."/>
            <person name="Andrzejewski T.M."/>
            <person name="Davidsen T.M."/>
            <person name="Wayne K.J."/>
            <person name="Tettelin H."/>
            <person name="Glass J.I."/>
            <person name="Rusch D."/>
            <person name="Podicherti R."/>
            <person name="Tsui H.-C.T."/>
            <person name="Winkler M.E."/>
        </authorList>
    </citation>
    <scope>NUCLEOTIDE SEQUENCE</scope>
</reference>
<proteinExistence type="predicted"/>
<gene>
    <name evidence="1" type="ORF">METZ01_LOCUS408530</name>
</gene>
<name>A0A382W9Z3_9ZZZZ</name>
<sequence length="26" mass="3151">MKKEFRPCNTILFVQSEFGTFVMKLR</sequence>
<evidence type="ECO:0000313" key="1">
    <source>
        <dbReference type="EMBL" id="SVD55676.1"/>
    </source>
</evidence>
<dbReference type="EMBL" id="UINC01158241">
    <property type="protein sequence ID" value="SVD55676.1"/>
    <property type="molecule type" value="Genomic_DNA"/>
</dbReference>
<accession>A0A382W9Z3</accession>
<organism evidence="1">
    <name type="scientific">marine metagenome</name>
    <dbReference type="NCBI Taxonomy" id="408172"/>
    <lineage>
        <taxon>unclassified sequences</taxon>
        <taxon>metagenomes</taxon>
        <taxon>ecological metagenomes</taxon>
    </lineage>
</organism>
<dbReference type="AlphaFoldDB" id="A0A382W9Z3"/>